<gene>
    <name evidence="3" type="ORF">FDP41_003803</name>
</gene>
<protein>
    <submittedName>
        <fullName evidence="3">Uncharacterized protein</fullName>
    </submittedName>
</protein>
<evidence type="ECO:0000256" key="1">
    <source>
        <dbReference type="SAM" id="MobiDB-lite"/>
    </source>
</evidence>
<proteinExistence type="predicted"/>
<dbReference type="Proteomes" id="UP000444721">
    <property type="component" value="Unassembled WGS sequence"/>
</dbReference>
<dbReference type="RefSeq" id="XP_044561863.1">
    <property type="nucleotide sequence ID" value="XM_044707148.1"/>
</dbReference>
<feature type="compositionally biased region" description="Basic and acidic residues" evidence="1">
    <location>
        <begin position="44"/>
        <end position="58"/>
    </location>
</feature>
<dbReference type="VEuPathDB" id="AmoebaDB:FDP41_003803"/>
<dbReference type="VEuPathDB" id="AmoebaDB:NF0079040"/>
<keyword evidence="2" id="KW-0812">Transmembrane</keyword>
<sequence length="446" mass="50980">MISSGTSNDFEISDLRRSDHNDIMMDGSSSASLWITSSWTSSSSDDHSKEIQTNNEREMILTRTTTEEDCSKQQQQTPFGKKKFLSHHHHHDEICCISRNIKTGVFTFFIFLSLIIGVSSVVLWRASIHDWSSWLPITEHANYDEYSLTSTFSSLVSSIPFTVPNTSKAVTIEDDQTGIRMYKDVSLCAECYYRPFSTVAGLSQTTMQPPCITSTNCSFLGVRGKEVQDRINSVGAKWYEDWEPTNKIFIIAFHHAERLYSPREKIDPIDIELIGPTDTNFTLVLSTNYFIPPKSNFDQSFFIRVHPNVKVTDIIIHGAQEKVKYNLVAKEFSDRKFISTIKVKVLEKLTNSSYYNTTSLVEALKPYYPNIENYTYYLMCVTGHLFELRQGGQCYSEVKDFAIQFLWVTYTIVGSVLVIAIIGMIVFFILSCCACKKQFEPPQRLE</sequence>
<dbReference type="EMBL" id="VFQX01000035">
    <property type="protein sequence ID" value="KAF0977150.1"/>
    <property type="molecule type" value="Genomic_DNA"/>
</dbReference>
<evidence type="ECO:0000256" key="2">
    <source>
        <dbReference type="SAM" id="Phobius"/>
    </source>
</evidence>
<feature type="transmembrane region" description="Helical" evidence="2">
    <location>
        <begin position="105"/>
        <end position="124"/>
    </location>
</feature>
<organism evidence="3 4">
    <name type="scientific">Naegleria fowleri</name>
    <name type="common">Brain eating amoeba</name>
    <dbReference type="NCBI Taxonomy" id="5763"/>
    <lineage>
        <taxon>Eukaryota</taxon>
        <taxon>Discoba</taxon>
        <taxon>Heterolobosea</taxon>
        <taxon>Tetramitia</taxon>
        <taxon>Eutetramitia</taxon>
        <taxon>Vahlkampfiidae</taxon>
        <taxon>Naegleria</taxon>
    </lineage>
</organism>
<dbReference type="OMA" id="CAECYYR"/>
<feature type="region of interest" description="Disordered" evidence="1">
    <location>
        <begin position="39"/>
        <end position="58"/>
    </location>
</feature>
<dbReference type="AlphaFoldDB" id="A0A6A5BTS3"/>
<reference evidence="3 4" key="1">
    <citation type="journal article" date="2019" name="Sci. Rep.">
        <title>Nanopore sequencing improves the draft genome of the human pathogenic amoeba Naegleria fowleri.</title>
        <authorList>
            <person name="Liechti N."/>
            <person name="Schurch N."/>
            <person name="Bruggmann R."/>
            <person name="Wittwer M."/>
        </authorList>
    </citation>
    <scope>NUCLEOTIDE SEQUENCE [LARGE SCALE GENOMIC DNA]</scope>
    <source>
        <strain evidence="3 4">ATCC 30894</strain>
    </source>
</reference>
<dbReference type="GeneID" id="68111021"/>
<dbReference type="VEuPathDB" id="AmoebaDB:NfTy_064290"/>
<comment type="caution">
    <text evidence="3">The sequence shown here is derived from an EMBL/GenBank/DDBJ whole genome shotgun (WGS) entry which is preliminary data.</text>
</comment>
<accession>A0A6A5BTS3</accession>
<evidence type="ECO:0000313" key="4">
    <source>
        <dbReference type="Proteomes" id="UP000444721"/>
    </source>
</evidence>
<evidence type="ECO:0000313" key="3">
    <source>
        <dbReference type="EMBL" id="KAF0977150.1"/>
    </source>
</evidence>
<feature type="transmembrane region" description="Helical" evidence="2">
    <location>
        <begin position="405"/>
        <end position="430"/>
    </location>
</feature>
<keyword evidence="2" id="KW-1133">Transmembrane helix</keyword>
<keyword evidence="2" id="KW-0472">Membrane</keyword>
<dbReference type="OrthoDB" id="10258746at2759"/>
<name>A0A6A5BTS3_NAEFO</name>
<keyword evidence="4" id="KW-1185">Reference proteome</keyword>